<dbReference type="AlphaFoldDB" id="A6TMK1"/>
<keyword evidence="9" id="KW-1185">Reference proteome</keyword>
<feature type="transmembrane region" description="Helical" evidence="7">
    <location>
        <begin position="167"/>
        <end position="190"/>
    </location>
</feature>
<evidence type="ECO:0000256" key="2">
    <source>
        <dbReference type="ARBA" id="ARBA00022448"/>
    </source>
</evidence>
<evidence type="ECO:0000256" key="5">
    <source>
        <dbReference type="ARBA" id="ARBA00022989"/>
    </source>
</evidence>
<dbReference type="GO" id="GO:0042910">
    <property type="term" value="F:xenobiotic transmembrane transporter activity"/>
    <property type="evidence" value="ECO:0007669"/>
    <property type="project" value="InterPro"/>
</dbReference>
<dbReference type="InterPro" id="IPR002528">
    <property type="entry name" value="MATE_fam"/>
</dbReference>
<dbReference type="Pfam" id="PF01554">
    <property type="entry name" value="MatE"/>
    <property type="match status" value="2"/>
</dbReference>
<feature type="transmembrane region" description="Helical" evidence="7">
    <location>
        <begin position="20"/>
        <end position="39"/>
    </location>
</feature>
<dbReference type="InterPro" id="IPR048279">
    <property type="entry name" value="MdtK-like"/>
</dbReference>
<reference evidence="9" key="1">
    <citation type="journal article" date="2016" name="Genome Announc.">
        <title>Complete genome sequence of Alkaliphilus metalliredigens strain QYMF, an alkaliphilic and metal-reducing bacterium isolated from borax-contaminated leachate ponds.</title>
        <authorList>
            <person name="Hwang C."/>
            <person name="Copeland A."/>
            <person name="Lucas S."/>
            <person name="Lapidus A."/>
            <person name="Barry K."/>
            <person name="Detter J.C."/>
            <person name="Glavina Del Rio T."/>
            <person name="Hammon N."/>
            <person name="Israni S."/>
            <person name="Dalin E."/>
            <person name="Tice H."/>
            <person name="Pitluck S."/>
            <person name="Chertkov O."/>
            <person name="Brettin T."/>
            <person name="Bruce D."/>
            <person name="Han C."/>
            <person name="Schmutz J."/>
            <person name="Larimer F."/>
            <person name="Land M.L."/>
            <person name="Hauser L."/>
            <person name="Kyrpides N."/>
            <person name="Mikhailova N."/>
            <person name="Ye Q."/>
            <person name="Zhou J."/>
            <person name="Richardson P."/>
            <person name="Fields M.W."/>
        </authorList>
    </citation>
    <scope>NUCLEOTIDE SEQUENCE [LARGE SCALE GENOMIC DNA]</scope>
    <source>
        <strain evidence="9">QYMF</strain>
    </source>
</reference>
<feature type="transmembrane region" description="Helical" evidence="7">
    <location>
        <begin position="93"/>
        <end position="118"/>
    </location>
</feature>
<feature type="transmembrane region" description="Helical" evidence="7">
    <location>
        <begin position="277"/>
        <end position="305"/>
    </location>
</feature>
<dbReference type="InterPro" id="IPR052031">
    <property type="entry name" value="Membrane_Transporter-Flippase"/>
</dbReference>
<feature type="transmembrane region" description="Helical" evidence="7">
    <location>
        <begin position="138"/>
        <end position="155"/>
    </location>
</feature>
<dbReference type="PANTHER" id="PTHR43549:SF2">
    <property type="entry name" value="MULTIDRUG RESISTANCE PROTEIN NORM-RELATED"/>
    <property type="match status" value="1"/>
</dbReference>
<feature type="transmembrane region" description="Helical" evidence="7">
    <location>
        <begin position="240"/>
        <end position="265"/>
    </location>
</feature>
<evidence type="ECO:0000256" key="3">
    <source>
        <dbReference type="ARBA" id="ARBA00022475"/>
    </source>
</evidence>
<dbReference type="eggNOG" id="COG0534">
    <property type="taxonomic scope" value="Bacteria"/>
</dbReference>
<dbReference type="NCBIfam" id="TIGR00797">
    <property type="entry name" value="matE"/>
    <property type="match status" value="1"/>
</dbReference>
<accession>A6TMK1</accession>
<evidence type="ECO:0000256" key="4">
    <source>
        <dbReference type="ARBA" id="ARBA00022692"/>
    </source>
</evidence>
<keyword evidence="6 7" id="KW-0472">Membrane</keyword>
<evidence type="ECO:0000313" key="8">
    <source>
        <dbReference type="EMBL" id="ABR47419.1"/>
    </source>
</evidence>
<protein>
    <submittedName>
        <fullName evidence="8">MATE efflux family protein</fullName>
    </submittedName>
</protein>
<feature type="transmembrane region" description="Helical" evidence="7">
    <location>
        <begin position="398"/>
        <end position="421"/>
    </location>
</feature>
<evidence type="ECO:0000313" key="9">
    <source>
        <dbReference type="Proteomes" id="UP000001572"/>
    </source>
</evidence>
<keyword evidence="5 7" id="KW-1133">Transmembrane helix</keyword>
<evidence type="ECO:0000256" key="7">
    <source>
        <dbReference type="SAM" id="Phobius"/>
    </source>
</evidence>
<dbReference type="EMBL" id="CP000724">
    <property type="protein sequence ID" value="ABR47419.1"/>
    <property type="molecule type" value="Genomic_DNA"/>
</dbReference>
<feature type="transmembrane region" description="Helical" evidence="7">
    <location>
        <begin position="196"/>
        <end position="220"/>
    </location>
</feature>
<gene>
    <name evidence="8" type="ordered locus">Amet_1211</name>
</gene>
<dbReference type="PANTHER" id="PTHR43549">
    <property type="entry name" value="MULTIDRUG RESISTANCE PROTEIN YPNP-RELATED"/>
    <property type="match status" value="1"/>
</dbReference>
<name>A6TMK1_ALKMQ</name>
<dbReference type="RefSeq" id="WP_012062460.1">
    <property type="nucleotide sequence ID" value="NC_009633.1"/>
</dbReference>
<feature type="transmembrane region" description="Helical" evidence="7">
    <location>
        <begin position="326"/>
        <end position="347"/>
    </location>
</feature>
<dbReference type="KEGG" id="amt:Amet_1211"/>
<evidence type="ECO:0000256" key="6">
    <source>
        <dbReference type="ARBA" id="ARBA00023136"/>
    </source>
</evidence>
<dbReference type="GO" id="GO:0015297">
    <property type="term" value="F:antiporter activity"/>
    <property type="evidence" value="ECO:0007669"/>
    <property type="project" value="InterPro"/>
</dbReference>
<keyword evidence="3" id="KW-1003">Cell membrane</keyword>
<comment type="subcellular location">
    <subcellularLocation>
        <location evidence="1">Cell membrane</location>
        <topology evidence="1">Multi-pass membrane protein</topology>
    </subcellularLocation>
</comment>
<dbReference type="OrthoDB" id="9811110at2"/>
<feature type="transmembrane region" description="Helical" evidence="7">
    <location>
        <begin position="59"/>
        <end position="81"/>
    </location>
</feature>
<dbReference type="STRING" id="293826.Amet_1211"/>
<keyword evidence="4 7" id="KW-0812">Transmembrane</keyword>
<evidence type="ECO:0000256" key="1">
    <source>
        <dbReference type="ARBA" id="ARBA00004651"/>
    </source>
</evidence>
<keyword evidence="2" id="KW-0813">Transport</keyword>
<organism evidence="8 9">
    <name type="scientific">Alkaliphilus metalliredigens (strain QYMF)</name>
    <dbReference type="NCBI Taxonomy" id="293826"/>
    <lineage>
        <taxon>Bacteria</taxon>
        <taxon>Bacillati</taxon>
        <taxon>Bacillota</taxon>
        <taxon>Clostridia</taxon>
        <taxon>Peptostreptococcales</taxon>
        <taxon>Natronincolaceae</taxon>
        <taxon>Alkaliphilus</taxon>
    </lineage>
</organism>
<dbReference type="HOGENOM" id="CLU_012893_5_3_9"/>
<feature type="transmembrane region" description="Helical" evidence="7">
    <location>
        <begin position="427"/>
        <end position="447"/>
    </location>
</feature>
<dbReference type="PIRSF" id="PIRSF006603">
    <property type="entry name" value="DinF"/>
    <property type="match status" value="1"/>
</dbReference>
<dbReference type="GO" id="GO:0005886">
    <property type="term" value="C:plasma membrane"/>
    <property type="evidence" value="ECO:0007669"/>
    <property type="project" value="UniProtKB-SubCell"/>
</dbReference>
<dbReference type="Proteomes" id="UP000001572">
    <property type="component" value="Chromosome"/>
</dbReference>
<proteinExistence type="predicted"/>
<feature type="transmembrane region" description="Helical" evidence="7">
    <location>
        <begin position="367"/>
        <end position="386"/>
    </location>
</feature>
<sequence length="471" mass="51072">MRGKNTNLDLLNGKIGITFIRLALPILLAMMMQTLFNIVDTYFVSRLGTDAIAAMGLTFPVFMLSISLGAGISVGVSSLVARSIGEGETEKSNLAATNGLLLSIAIGMFFLIMGLIGINPLLRFMGAEENVFQMSKQYIIIIIIAMPIKFLFHAIDGIFRGEGKTKLSMAVLLSSSVMNIILDPLLIFGIGPFPQMGIAGAAVATAISWTSGLLLGISFILKGKSSIEIKKKYITYKWKLIIGILKVGLPSSVAQGAIAFTMVFVNKFAMEFSEEAVAAYALGFRIDTITILPGVALGAATIAMLGQNFGAKRFDRVQEIHQKATIYAMSIMAGLAVLVFVFPRPLLMIFLSEAEGNAAEVLRHGTSYLRIMALSYTFIGMGMVANSSFQAIGKGLPTFITTAIRFFVLAIPLSYTLAYLVNMEITGIWIGLAASNVFFGIVSKVWFKAHFIQKYRMDSGDVKLRDGEFEN</sequence>